<dbReference type="EMBL" id="JAHRIO010030016">
    <property type="protein sequence ID" value="MEQ2167137.1"/>
    <property type="molecule type" value="Genomic_DNA"/>
</dbReference>
<keyword evidence="2" id="KW-1185">Reference proteome</keyword>
<sequence length="121" mass="12916">MSIRAAVRVLVSVCVRCAAPELLFQLPFGSVWTFYLRSAPPRGFPLTGTGVMPQTRSYEVSENLNASPLSKPGAHSALGEQRDLSLLGGDLAGKSRDCAPFAVDFKPLPGVDLGLSVFTHQ</sequence>
<reference evidence="1 2" key="1">
    <citation type="submission" date="2021-06" db="EMBL/GenBank/DDBJ databases">
        <authorList>
            <person name="Palmer J.M."/>
        </authorList>
    </citation>
    <scope>NUCLEOTIDE SEQUENCE [LARGE SCALE GENOMIC DNA]</scope>
    <source>
        <strain evidence="1 2">GA_2019</strain>
        <tissue evidence="1">Muscle</tissue>
    </source>
</reference>
<evidence type="ECO:0000313" key="2">
    <source>
        <dbReference type="Proteomes" id="UP001476798"/>
    </source>
</evidence>
<evidence type="ECO:0000313" key="1">
    <source>
        <dbReference type="EMBL" id="MEQ2167137.1"/>
    </source>
</evidence>
<protein>
    <recommendedName>
        <fullName evidence="3">Secreted protein</fullName>
    </recommendedName>
</protein>
<proteinExistence type="predicted"/>
<dbReference type="Proteomes" id="UP001476798">
    <property type="component" value="Unassembled WGS sequence"/>
</dbReference>
<name>A0ABV0N6W4_9TELE</name>
<evidence type="ECO:0008006" key="3">
    <source>
        <dbReference type="Google" id="ProtNLM"/>
    </source>
</evidence>
<comment type="caution">
    <text evidence="1">The sequence shown here is derived from an EMBL/GenBank/DDBJ whole genome shotgun (WGS) entry which is preliminary data.</text>
</comment>
<accession>A0ABV0N6W4</accession>
<gene>
    <name evidence="1" type="ORF">GOODEAATRI_001037</name>
</gene>
<organism evidence="1 2">
    <name type="scientific">Goodea atripinnis</name>
    <dbReference type="NCBI Taxonomy" id="208336"/>
    <lineage>
        <taxon>Eukaryota</taxon>
        <taxon>Metazoa</taxon>
        <taxon>Chordata</taxon>
        <taxon>Craniata</taxon>
        <taxon>Vertebrata</taxon>
        <taxon>Euteleostomi</taxon>
        <taxon>Actinopterygii</taxon>
        <taxon>Neopterygii</taxon>
        <taxon>Teleostei</taxon>
        <taxon>Neoteleostei</taxon>
        <taxon>Acanthomorphata</taxon>
        <taxon>Ovalentaria</taxon>
        <taxon>Atherinomorphae</taxon>
        <taxon>Cyprinodontiformes</taxon>
        <taxon>Goodeidae</taxon>
        <taxon>Goodea</taxon>
    </lineage>
</organism>